<feature type="region of interest" description="Disordered" evidence="1">
    <location>
        <begin position="47"/>
        <end position="67"/>
    </location>
</feature>
<dbReference type="EMBL" id="UINC01062974">
    <property type="protein sequence ID" value="SVB90109.1"/>
    <property type="molecule type" value="Genomic_DNA"/>
</dbReference>
<dbReference type="AlphaFoldDB" id="A0A382HSG3"/>
<proteinExistence type="predicted"/>
<evidence type="ECO:0000313" key="2">
    <source>
        <dbReference type="EMBL" id="SVB90109.1"/>
    </source>
</evidence>
<evidence type="ECO:0000256" key="1">
    <source>
        <dbReference type="SAM" id="MobiDB-lite"/>
    </source>
</evidence>
<reference evidence="2" key="1">
    <citation type="submission" date="2018-05" db="EMBL/GenBank/DDBJ databases">
        <authorList>
            <person name="Lanie J.A."/>
            <person name="Ng W.-L."/>
            <person name="Kazmierczak K.M."/>
            <person name="Andrzejewski T.M."/>
            <person name="Davidsen T.M."/>
            <person name="Wayne K.J."/>
            <person name="Tettelin H."/>
            <person name="Glass J.I."/>
            <person name="Rusch D."/>
            <person name="Podicherti R."/>
            <person name="Tsui H.-C.T."/>
            <person name="Winkler M.E."/>
        </authorList>
    </citation>
    <scope>NUCLEOTIDE SEQUENCE</scope>
</reference>
<name>A0A382HSG3_9ZZZZ</name>
<accession>A0A382HSG3</accession>
<feature type="non-terminal residue" evidence="2">
    <location>
        <position position="120"/>
    </location>
</feature>
<organism evidence="2">
    <name type="scientific">marine metagenome</name>
    <dbReference type="NCBI Taxonomy" id="408172"/>
    <lineage>
        <taxon>unclassified sequences</taxon>
        <taxon>metagenomes</taxon>
        <taxon>ecological metagenomes</taxon>
    </lineage>
</organism>
<gene>
    <name evidence="2" type="ORF">METZ01_LOCUS242963</name>
</gene>
<sequence>MSRLCPVTGFVLARFLWPAKRFIQLPSRFPRQSVEIATVPIILKRRDRSLDRENPSRVSGGPAPTSHSSAFRVVPVVLLLLMVHFGRDVTNAQSPELVTDRPDQTESATVVAGGVVQVEM</sequence>
<protein>
    <submittedName>
        <fullName evidence="2">Uncharacterized protein</fullName>
    </submittedName>
</protein>